<dbReference type="InterPro" id="IPR033443">
    <property type="entry name" value="PROP1-like_PPR_dom"/>
</dbReference>
<dbReference type="OrthoDB" id="1717827at2759"/>
<evidence type="ECO:0000256" key="1">
    <source>
        <dbReference type="ARBA" id="ARBA00004173"/>
    </source>
</evidence>
<dbReference type="InterPro" id="IPR011990">
    <property type="entry name" value="TPR-like_helical_dom_sf"/>
</dbReference>
<organism evidence="8 9">
    <name type="scientific">Cajanus cajan</name>
    <name type="common">Pigeon pea</name>
    <name type="synonym">Cajanus indicus</name>
    <dbReference type="NCBI Taxonomy" id="3821"/>
    <lineage>
        <taxon>Eukaryota</taxon>
        <taxon>Viridiplantae</taxon>
        <taxon>Streptophyta</taxon>
        <taxon>Embryophyta</taxon>
        <taxon>Tracheophyta</taxon>
        <taxon>Spermatophyta</taxon>
        <taxon>Magnoliopsida</taxon>
        <taxon>eudicotyledons</taxon>
        <taxon>Gunneridae</taxon>
        <taxon>Pentapetalae</taxon>
        <taxon>rosids</taxon>
        <taxon>fabids</taxon>
        <taxon>Fabales</taxon>
        <taxon>Fabaceae</taxon>
        <taxon>Papilionoideae</taxon>
        <taxon>50 kb inversion clade</taxon>
        <taxon>NPAAA clade</taxon>
        <taxon>indigoferoid/millettioid clade</taxon>
        <taxon>Phaseoleae</taxon>
        <taxon>Cajanus</taxon>
    </lineage>
</organism>
<dbReference type="InterPro" id="IPR002885">
    <property type="entry name" value="PPR_rpt"/>
</dbReference>
<feature type="repeat" description="PPR" evidence="6">
    <location>
        <begin position="127"/>
        <end position="161"/>
    </location>
</feature>
<dbReference type="FunFam" id="1.25.40.10:FF:000385">
    <property type="entry name" value="Pentatricopeptide repeat-containing protein mitochondrial"/>
    <property type="match status" value="1"/>
</dbReference>
<evidence type="ECO:0000256" key="6">
    <source>
        <dbReference type="PROSITE-ProRule" id="PRU00708"/>
    </source>
</evidence>
<reference evidence="8" key="1">
    <citation type="journal article" date="2012" name="Nat. Biotechnol.">
        <title>Draft genome sequence of pigeonpea (Cajanus cajan), an orphan legume crop of resource-poor farmers.</title>
        <authorList>
            <person name="Varshney R.K."/>
            <person name="Chen W."/>
            <person name="Li Y."/>
            <person name="Bharti A.K."/>
            <person name="Saxena R.K."/>
            <person name="Schlueter J.A."/>
            <person name="Donoghue M.T."/>
            <person name="Azam S."/>
            <person name="Fan G."/>
            <person name="Whaley A.M."/>
            <person name="Farmer A.D."/>
            <person name="Sheridan J."/>
            <person name="Iwata A."/>
            <person name="Tuteja R."/>
            <person name="Penmetsa R.V."/>
            <person name="Wu W."/>
            <person name="Upadhyaya H.D."/>
            <person name="Yang S.P."/>
            <person name="Shah T."/>
            <person name="Saxena K.B."/>
            <person name="Michael T."/>
            <person name="McCombie W.R."/>
            <person name="Yang B."/>
            <person name="Zhang G."/>
            <person name="Yang H."/>
            <person name="Wang J."/>
            <person name="Spillane C."/>
            <person name="Cook D.R."/>
            <person name="May G.D."/>
            <person name="Xu X."/>
            <person name="Jackson S.A."/>
        </authorList>
    </citation>
    <scope>NUCLEOTIDE SEQUENCE [LARGE SCALE GENOMIC DNA]</scope>
</reference>
<evidence type="ECO:0000313" key="9">
    <source>
        <dbReference type="Proteomes" id="UP000075243"/>
    </source>
</evidence>
<dbReference type="GO" id="GO:0003729">
    <property type="term" value="F:mRNA binding"/>
    <property type="evidence" value="ECO:0007669"/>
    <property type="project" value="UniProtKB-ARBA"/>
</dbReference>
<gene>
    <name evidence="8" type="ORF">KK1_046262</name>
</gene>
<accession>A0A151QRR1</accession>
<dbReference type="Gene3D" id="1.25.40.10">
    <property type="entry name" value="Tetratricopeptide repeat domain"/>
    <property type="match status" value="2"/>
</dbReference>
<dbReference type="SUPFAM" id="SSF48452">
    <property type="entry name" value="TPR-like"/>
    <property type="match status" value="1"/>
</dbReference>
<dbReference type="Proteomes" id="UP000075243">
    <property type="component" value="Unassembled WGS sequence"/>
</dbReference>
<evidence type="ECO:0000256" key="2">
    <source>
        <dbReference type="ARBA" id="ARBA00007626"/>
    </source>
</evidence>
<keyword evidence="4" id="KW-0809">Transit peptide</keyword>
<comment type="subcellular location">
    <subcellularLocation>
        <location evidence="1">Mitochondrion</location>
    </subcellularLocation>
</comment>
<evidence type="ECO:0000256" key="4">
    <source>
        <dbReference type="ARBA" id="ARBA00022946"/>
    </source>
</evidence>
<dbReference type="PANTHER" id="PTHR45717">
    <property type="entry name" value="OS12G0527900 PROTEIN"/>
    <property type="match status" value="1"/>
</dbReference>
<keyword evidence="5" id="KW-0496">Mitochondrion</keyword>
<dbReference type="Pfam" id="PF17177">
    <property type="entry name" value="PPR_long"/>
    <property type="match status" value="1"/>
</dbReference>
<dbReference type="OMA" id="DSKTCEP"/>
<evidence type="ECO:0000256" key="3">
    <source>
        <dbReference type="ARBA" id="ARBA00022737"/>
    </source>
</evidence>
<sequence>MNYARLISGGGWMLRRLCTAAETPAKKLNLYRMLSALDMTGGSVSETLDHYIMHGRAVRKQELERCVEQLRKYRRFQHALEIIEWMEMRKINFSWNNYAVYLDLVSKAKGVVAAEKFFSGLPPPAKNKYTYGALLNCYCKELMTDKALGHFDKMDELGYVTSLAFNNLMGMFMRLGQPMKVPQLVRDMKHRNIPLSAFTYHVWMNSCAALNDLGAVESVYEEMKREDGNQIGWQTYSNLAAIYTKAKDFEKAEMMLKMMEKQVRPRQRDAYHCLLGLYAGIGNLGEVHRVWNSLKSVSPVTNVSYLIMLSTLRRLKDVEGITRCFKEWESSCASYDVRLVSVCVSAYLNQDMVEEAALVFEGASRRSKQPLLRIRETFMMFFLEKRQLDGAVRHLEAALSEVKGDEWRPSPKLVGAFLKYYEEETGVDGVAELSKIFQANNFDDSWIKNCITATESSPGIDPILKEDSQVNHAQEN</sequence>
<dbReference type="Gramene" id="C.cajan_43212.t">
    <property type="protein sequence ID" value="C.cajan_43212.t"/>
    <property type="gene ID" value="C.cajan_43212"/>
</dbReference>
<feature type="domain" description="PROP1-like PPR" evidence="7">
    <location>
        <begin position="185"/>
        <end position="297"/>
    </location>
</feature>
<dbReference type="PROSITE" id="PS51375">
    <property type="entry name" value="PPR"/>
    <property type="match status" value="1"/>
</dbReference>
<dbReference type="EMBL" id="KQ485054">
    <property type="protein sequence ID" value="KYP32942.1"/>
    <property type="molecule type" value="Genomic_DNA"/>
</dbReference>
<keyword evidence="3" id="KW-0677">Repeat</keyword>
<evidence type="ECO:0000256" key="5">
    <source>
        <dbReference type="ARBA" id="ARBA00023128"/>
    </source>
</evidence>
<keyword evidence="9" id="KW-1185">Reference proteome</keyword>
<evidence type="ECO:0000313" key="8">
    <source>
        <dbReference type="EMBL" id="KYP32942.1"/>
    </source>
</evidence>
<name>A0A151QRR1_CAJCA</name>
<dbReference type="NCBIfam" id="TIGR00756">
    <property type="entry name" value="PPR"/>
    <property type="match status" value="2"/>
</dbReference>
<evidence type="ECO:0000259" key="7">
    <source>
        <dbReference type="Pfam" id="PF17177"/>
    </source>
</evidence>
<protein>
    <recommendedName>
        <fullName evidence="7">PROP1-like PPR domain-containing protein</fullName>
    </recommendedName>
</protein>
<dbReference type="PANTHER" id="PTHR45717:SF8">
    <property type="entry name" value="OS01G0301000 PROTEIN"/>
    <property type="match status" value="1"/>
</dbReference>
<dbReference type="Pfam" id="PF01535">
    <property type="entry name" value="PPR"/>
    <property type="match status" value="1"/>
</dbReference>
<comment type="similarity">
    <text evidence="2">Belongs to the PPR family. P subfamily.</text>
</comment>
<dbReference type="AlphaFoldDB" id="A0A151QRR1"/>
<dbReference type="GO" id="GO:0005739">
    <property type="term" value="C:mitochondrion"/>
    <property type="evidence" value="ECO:0007669"/>
    <property type="project" value="UniProtKB-SubCell"/>
</dbReference>
<proteinExistence type="inferred from homology"/>